<dbReference type="AlphaFoldDB" id="A0A0L6V9L2"/>
<dbReference type="Proteomes" id="UP000037035">
    <property type="component" value="Unassembled WGS sequence"/>
</dbReference>
<accession>A0A0L6V9L2</accession>
<dbReference type="SUPFAM" id="SSF54928">
    <property type="entry name" value="RNA-binding domain, RBD"/>
    <property type="match status" value="1"/>
</dbReference>
<reference evidence="3 4" key="1">
    <citation type="submission" date="2015-08" db="EMBL/GenBank/DDBJ databases">
        <title>Next Generation Sequencing and Analysis of the Genome of Puccinia sorghi L Schw, the Causal Agent of Maize Common Rust.</title>
        <authorList>
            <person name="Rochi L."/>
            <person name="Burguener G."/>
            <person name="Darino M."/>
            <person name="Turjanski A."/>
            <person name="Kreff E."/>
            <person name="Dieguez M.J."/>
            <person name="Sacco F."/>
        </authorList>
    </citation>
    <scope>NUCLEOTIDE SEQUENCE [LARGE SCALE GENOMIC DNA]</scope>
    <source>
        <strain evidence="3 4">RO10H11247</strain>
    </source>
</reference>
<dbReference type="InterPro" id="IPR012677">
    <property type="entry name" value="Nucleotide-bd_a/b_plait_sf"/>
</dbReference>
<keyword evidence="4" id="KW-1185">Reference proteome</keyword>
<dbReference type="CDD" id="cd00590">
    <property type="entry name" value="RRM_SF"/>
    <property type="match status" value="1"/>
</dbReference>
<evidence type="ECO:0000259" key="2">
    <source>
        <dbReference type="Pfam" id="PF00076"/>
    </source>
</evidence>
<feature type="compositionally biased region" description="Basic residues" evidence="1">
    <location>
        <begin position="190"/>
        <end position="203"/>
    </location>
</feature>
<evidence type="ECO:0000313" key="3">
    <source>
        <dbReference type="EMBL" id="KNZ57384.1"/>
    </source>
</evidence>
<dbReference type="STRING" id="27349.A0A0L6V9L2"/>
<dbReference type="Pfam" id="PF00076">
    <property type="entry name" value="RRM_1"/>
    <property type="match status" value="1"/>
</dbReference>
<name>A0A0L6V9L2_9BASI</name>
<dbReference type="OrthoDB" id="346839at2759"/>
<proteinExistence type="predicted"/>
<protein>
    <submittedName>
        <fullName evidence="3">RNA recognition motif family protein</fullName>
    </submittedName>
</protein>
<feature type="region of interest" description="Disordered" evidence="1">
    <location>
        <begin position="97"/>
        <end position="222"/>
    </location>
</feature>
<organism evidence="3 4">
    <name type="scientific">Puccinia sorghi</name>
    <dbReference type="NCBI Taxonomy" id="27349"/>
    <lineage>
        <taxon>Eukaryota</taxon>
        <taxon>Fungi</taxon>
        <taxon>Dikarya</taxon>
        <taxon>Basidiomycota</taxon>
        <taxon>Pucciniomycotina</taxon>
        <taxon>Pucciniomycetes</taxon>
        <taxon>Pucciniales</taxon>
        <taxon>Pucciniaceae</taxon>
        <taxon>Puccinia</taxon>
    </lineage>
</organism>
<comment type="caution">
    <text evidence="3">The sequence shown here is derived from an EMBL/GenBank/DDBJ whole genome shotgun (WGS) entry which is preliminary data.</text>
</comment>
<dbReference type="VEuPathDB" id="FungiDB:VP01_2173g4"/>
<dbReference type="InterPro" id="IPR000504">
    <property type="entry name" value="RRM_dom"/>
</dbReference>
<gene>
    <name evidence="3" type="ORF">VP01_2173g4</name>
</gene>
<evidence type="ECO:0000256" key="1">
    <source>
        <dbReference type="SAM" id="MobiDB-lite"/>
    </source>
</evidence>
<dbReference type="InterPro" id="IPR035979">
    <property type="entry name" value="RBD_domain_sf"/>
</dbReference>
<dbReference type="Gene3D" id="3.30.70.330">
    <property type="match status" value="1"/>
</dbReference>
<sequence length="239" mass="26169">MDMNPECPTSAINYPPPLPVSINIHSGSRILISGLPADVTGVVRVEVYCDSSGTSRGIALIEFHSLEAALRAHQQFHGKLIDKVSIITVEIVAVPASPALDPPPPPPIKTTTIQPPSHFPQQQQQQQVPTQPRQHLVDQHVPRPKHHGKPARPAPSKLSLKQRLALPSPPPPKRFLFTTPASGAKGPKAMQKKGKLGKQKHKPFPPLDTYAKKPRHSKPAPRLFPSLFSLIFHVKDLQP</sequence>
<dbReference type="GO" id="GO:0003723">
    <property type="term" value="F:RNA binding"/>
    <property type="evidence" value="ECO:0007669"/>
    <property type="project" value="InterPro"/>
</dbReference>
<feature type="domain" description="RRM" evidence="2">
    <location>
        <begin position="41"/>
        <end position="82"/>
    </location>
</feature>
<dbReference type="EMBL" id="LAVV01007029">
    <property type="protein sequence ID" value="KNZ57384.1"/>
    <property type="molecule type" value="Genomic_DNA"/>
</dbReference>
<feature type="compositionally biased region" description="Low complexity" evidence="1">
    <location>
        <begin position="109"/>
        <end position="134"/>
    </location>
</feature>
<evidence type="ECO:0000313" key="4">
    <source>
        <dbReference type="Proteomes" id="UP000037035"/>
    </source>
</evidence>